<comment type="caution">
    <text evidence="3">The sequence shown here is derived from an EMBL/GenBank/DDBJ whole genome shotgun (WGS) entry which is preliminary data.</text>
</comment>
<protein>
    <submittedName>
        <fullName evidence="3">Uncharacterized protein</fullName>
    </submittedName>
</protein>
<feature type="compositionally biased region" description="Polar residues" evidence="1">
    <location>
        <begin position="130"/>
        <end position="141"/>
    </location>
</feature>
<keyword evidence="2" id="KW-0472">Membrane</keyword>
<sequence>MRHQLTRKGPPKKNKKTIQWVFNNDFLVIPLALYLSFLDYSVPFRAWINIDALSIERKACRFCGKKRAHIQLLLLNYLRSFVLPFHSAHPIPRMRSRLIAHQFPRKTGTQKTKKKNTRNRRYTELGRQPSLSQPIFFSPPSSRRHDHQF</sequence>
<evidence type="ECO:0000256" key="2">
    <source>
        <dbReference type="SAM" id="Phobius"/>
    </source>
</evidence>
<accession>A0AAD7DKF4</accession>
<evidence type="ECO:0000256" key="1">
    <source>
        <dbReference type="SAM" id="MobiDB-lite"/>
    </source>
</evidence>
<proteinExistence type="predicted"/>
<dbReference type="EMBL" id="JARKIB010000711">
    <property type="protein sequence ID" value="KAJ7693788.1"/>
    <property type="molecule type" value="Genomic_DNA"/>
</dbReference>
<evidence type="ECO:0000313" key="3">
    <source>
        <dbReference type="EMBL" id="KAJ7693788.1"/>
    </source>
</evidence>
<dbReference type="AlphaFoldDB" id="A0AAD7DKF4"/>
<organism evidence="3 4">
    <name type="scientific">Mycena metata</name>
    <dbReference type="NCBI Taxonomy" id="1033252"/>
    <lineage>
        <taxon>Eukaryota</taxon>
        <taxon>Fungi</taxon>
        <taxon>Dikarya</taxon>
        <taxon>Basidiomycota</taxon>
        <taxon>Agaricomycotina</taxon>
        <taxon>Agaricomycetes</taxon>
        <taxon>Agaricomycetidae</taxon>
        <taxon>Agaricales</taxon>
        <taxon>Marasmiineae</taxon>
        <taxon>Mycenaceae</taxon>
        <taxon>Mycena</taxon>
    </lineage>
</organism>
<gene>
    <name evidence="3" type="ORF">B0H16DRAFT_1651546</name>
</gene>
<keyword evidence="4" id="KW-1185">Reference proteome</keyword>
<feature type="compositionally biased region" description="Basic residues" evidence="1">
    <location>
        <begin position="111"/>
        <end position="120"/>
    </location>
</feature>
<reference evidence="3" key="1">
    <citation type="submission" date="2023-03" db="EMBL/GenBank/DDBJ databases">
        <title>Massive genome expansion in bonnet fungi (Mycena s.s.) driven by repeated elements and novel gene families across ecological guilds.</title>
        <authorList>
            <consortium name="Lawrence Berkeley National Laboratory"/>
            <person name="Harder C.B."/>
            <person name="Miyauchi S."/>
            <person name="Viragh M."/>
            <person name="Kuo A."/>
            <person name="Thoen E."/>
            <person name="Andreopoulos B."/>
            <person name="Lu D."/>
            <person name="Skrede I."/>
            <person name="Drula E."/>
            <person name="Henrissat B."/>
            <person name="Morin E."/>
            <person name="Kohler A."/>
            <person name="Barry K."/>
            <person name="LaButti K."/>
            <person name="Morin E."/>
            <person name="Salamov A."/>
            <person name="Lipzen A."/>
            <person name="Mereny Z."/>
            <person name="Hegedus B."/>
            <person name="Baldrian P."/>
            <person name="Stursova M."/>
            <person name="Weitz H."/>
            <person name="Taylor A."/>
            <person name="Grigoriev I.V."/>
            <person name="Nagy L.G."/>
            <person name="Martin F."/>
            <person name="Kauserud H."/>
        </authorList>
    </citation>
    <scope>NUCLEOTIDE SEQUENCE</scope>
    <source>
        <strain evidence="3">CBHHK182m</strain>
    </source>
</reference>
<feature type="region of interest" description="Disordered" evidence="1">
    <location>
        <begin position="102"/>
        <end position="124"/>
    </location>
</feature>
<feature type="transmembrane region" description="Helical" evidence="2">
    <location>
        <begin position="20"/>
        <end position="38"/>
    </location>
</feature>
<keyword evidence="2" id="KW-1133">Transmembrane helix</keyword>
<name>A0AAD7DKF4_9AGAR</name>
<evidence type="ECO:0000313" key="4">
    <source>
        <dbReference type="Proteomes" id="UP001215598"/>
    </source>
</evidence>
<feature type="region of interest" description="Disordered" evidence="1">
    <location>
        <begin position="130"/>
        <end position="149"/>
    </location>
</feature>
<dbReference type="Proteomes" id="UP001215598">
    <property type="component" value="Unassembled WGS sequence"/>
</dbReference>
<keyword evidence="2" id="KW-0812">Transmembrane</keyword>